<evidence type="ECO:0000256" key="3">
    <source>
        <dbReference type="ARBA" id="ARBA00022827"/>
    </source>
</evidence>
<accession>A0A7W7I8W6</accession>
<evidence type="ECO:0000313" key="9">
    <source>
        <dbReference type="Proteomes" id="UP001501427"/>
    </source>
</evidence>
<dbReference type="PANTHER" id="PTHR43400">
    <property type="entry name" value="FUMARATE REDUCTASE"/>
    <property type="match status" value="1"/>
</dbReference>
<dbReference type="InterPro" id="IPR027477">
    <property type="entry name" value="Succ_DH/fumarate_Rdtase_cat_sf"/>
</dbReference>
<reference evidence="7 8" key="2">
    <citation type="submission" date="2020-08" db="EMBL/GenBank/DDBJ databases">
        <title>Sequencing the genomes of 1000 actinobacteria strains.</title>
        <authorList>
            <person name="Klenk H.-P."/>
        </authorList>
    </citation>
    <scope>NUCLEOTIDE SEQUENCE [LARGE SCALE GENOMIC DNA]</scope>
    <source>
        <strain evidence="7 8">DSM 44772</strain>
    </source>
</reference>
<dbReference type="SUPFAM" id="SSF56425">
    <property type="entry name" value="Succinate dehydrogenase/fumarate reductase flavoprotein, catalytic domain"/>
    <property type="match status" value="1"/>
</dbReference>
<comment type="cofactor">
    <cofactor evidence="1">
        <name>FAD</name>
        <dbReference type="ChEBI" id="CHEBI:57692"/>
    </cofactor>
</comment>
<dbReference type="InterPro" id="IPR003953">
    <property type="entry name" value="FAD-dep_OxRdtase_2_FAD-bd"/>
</dbReference>
<dbReference type="AlphaFoldDB" id="A0A7W7I8W6"/>
<evidence type="ECO:0000256" key="1">
    <source>
        <dbReference type="ARBA" id="ARBA00001974"/>
    </source>
</evidence>
<dbReference type="SUPFAM" id="SSF51905">
    <property type="entry name" value="FAD/NAD(P)-binding domain"/>
    <property type="match status" value="1"/>
</dbReference>
<dbReference type="Gene3D" id="3.50.50.60">
    <property type="entry name" value="FAD/NAD(P)-binding domain"/>
    <property type="match status" value="1"/>
</dbReference>
<dbReference type="EMBL" id="JACHMV010000001">
    <property type="protein sequence ID" value="MBB4772559.1"/>
    <property type="molecule type" value="Genomic_DNA"/>
</dbReference>
<evidence type="ECO:0000313" key="6">
    <source>
        <dbReference type="EMBL" id="GAA0545863.1"/>
    </source>
</evidence>
<dbReference type="PRINTS" id="PR00368">
    <property type="entry name" value="FADPNR"/>
</dbReference>
<dbReference type="EMBL" id="BAAAHD010000002">
    <property type="protein sequence ID" value="GAA0545863.1"/>
    <property type="molecule type" value="Genomic_DNA"/>
</dbReference>
<protein>
    <submittedName>
        <fullName evidence="6 7">Tricarballylate dehydrogenase</fullName>
    </submittedName>
</protein>
<dbReference type="RefSeq" id="WP_131980745.1">
    <property type="nucleotide sequence ID" value="NZ_BAAAHD010000002.1"/>
</dbReference>
<dbReference type="PANTHER" id="PTHR43400:SF7">
    <property type="entry name" value="FAD-DEPENDENT OXIDOREDUCTASE 2 FAD BINDING DOMAIN-CONTAINING PROTEIN"/>
    <property type="match status" value="1"/>
</dbReference>
<evidence type="ECO:0000313" key="7">
    <source>
        <dbReference type="EMBL" id="MBB4772559.1"/>
    </source>
</evidence>
<sequence>MTEQTHRYDVVVVGGGVAGLSAAVSAAEDGARVAVLERAPEAETGGNTRYTEAFLRMKSLDEVADGFADALVDDFMGHPDPSIVNDAALPARRQGALYRAAHTVDPDYVAALAENAPGALRWMAGHGVRFDFVPTPFLTRSTTRMAPVGGGLAIVETMGGAARRLGVEFHFETTARGLVRSGRGVAGVVAHTAEGPAVFEGAVVLASGGYQGNFELMARYHGERALTCRPVARGGNYNKGEGLEMALALGAATAGNFSLFHAEPVDPRSGAPEAAIFCFPYGVLVNREGRRFVDEARGTVDAWYERTTRAIQDQTGGIAWVILDQRGLAVPNLMAGVRTDVPPVTADTVGDLARRLELPAADVEATIEAYNAACPPPDGFDPTAPDGLATRGLVPPKSNWSRPVDRGPFAAYPIMAANVFSFGGLKTTSAAEVVDRDGRPIAGLYAAGELTGLYYTNYTGSTSVLRGATFGRIAGAGAAARARSLAGA</sequence>
<keyword evidence="9" id="KW-1185">Reference proteome</keyword>
<evidence type="ECO:0000313" key="8">
    <source>
        <dbReference type="Proteomes" id="UP000549343"/>
    </source>
</evidence>
<name>A0A7W7I8W6_9ACTN</name>
<evidence type="ECO:0000256" key="2">
    <source>
        <dbReference type="ARBA" id="ARBA00022630"/>
    </source>
</evidence>
<evidence type="ECO:0000256" key="4">
    <source>
        <dbReference type="ARBA" id="ARBA00023002"/>
    </source>
</evidence>
<reference evidence="6" key="3">
    <citation type="submission" date="2023-12" db="EMBL/GenBank/DDBJ databases">
        <authorList>
            <person name="Sun Q."/>
            <person name="Inoue M."/>
        </authorList>
    </citation>
    <scope>NUCLEOTIDE SEQUENCE</scope>
    <source>
        <strain evidence="6">JCM 10667</strain>
    </source>
</reference>
<comment type="caution">
    <text evidence="7">The sequence shown here is derived from an EMBL/GenBank/DDBJ whole genome shotgun (WGS) entry which is preliminary data.</text>
</comment>
<keyword evidence="3" id="KW-0274">FAD</keyword>
<keyword evidence="2" id="KW-0285">Flavoprotein</keyword>
<dbReference type="Proteomes" id="UP001501427">
    <property type="component" value="Unassembled WGS sequence"/>
</dbReference>
<keyword evidence="4" id="KW-0560">Oxidoreductase</keyword>
<dbReference type="GO" id="GO:0033765">
    <property type="term" value="F:steroid dehydrogenase activity, acting on the CH-CH group of donors"/>
    <property type="evidence" value="ECO:0007669"/>
    <property type="project" value="UniProtKB-ARBA"/>
</dbReference>
<dbReference type="Proteomes" id="UP000549343">
    <property type="component" value="Unassembled WGS sequence"/>
</dbReference>
<evidence type="ECO:0000259" key="5">
    <source>
        <dbReference type="Pfam" id="PF00890"/>
    </source>
</evidence>
<proteinExistence type="predicted"/>
<reference evidence="6 9" key="1">
    <citation type="journal article" date="2019" name="Int. J. Syst. Evol. Microbiol.">
        <title>The Global Catalogue of Microorganisms (GCM) 10K type strain sequencing project: providing services to taxonomists for standard genome sequencing and annotation.</title>
        <authorList>
            <consortium name="The Broad Institute Genomics Platform"/>
            <consortium name="The Broad Institute Genome Sequencing Center for Infectious Disease"/>
            <person name="Wu L."/>
            <person name="Ma J."/>
        </authorList>
    </citation>
    <scope>NUCLEOTIDE SEQUENCE [LARGE SCALE GENOMIC DNA]</scope>
    <source>
        <strain evidence="6 9">JCM 10667</strain>
    </source>
</reference>
<feature type="domain" description="FAD-dependent oxidoreductase 2 FAD-binding" evidence="5">
    <location>
        <begin position="9"/>
        <end position="460"/>
    </location>
</feature>
<dbReference type="InterPro" id="IPR036188">
    <property type="entry name" value="FAD/NAD-bd_sf"/>
</dbReference>
<dbReference type="Gene3D" id="3.90.700.10">
    <property type="entry name" value="Succinate dehydrogenase/fumarate reductase flavoprotein, catalytic domain"/>
    <property type="match status" value="1"/>
</dbReference>
<organism evidence="7 8">
    <name type="scientific">Actinomadura livida</name>
    <dbReference type="NCBI Taxonomy" id="79909"/>
    <lineage>
        <taxon>Bacteria</taxon>
        <taxon>Bacillati</taxon>
        <taxon>Actinomycetota</taxon>
        <taxon>Actinomycetes</taxon>
        <taxon>Streptosporangiales</taxon>
        <taxon>Thermomonosporaceae</taxon>
        <taxon>Actinomadura</taxon>
    </lineage>
</organism>
<dbReference type="Pfam" id="PF00890">
    <property type="entry name" value="FAD_binding_2"/>
    <property type="match status" value="1"/>
</dbReference>
<gene>
    <name evidence="6" type="primary">tcuA</name>
    <name evidence="7" type="ORF">F4557_000977</name>
    <name evidence="6" type="ORF">GCM10009546_04910</name>
</gene>
<dbReference type="InterPro" id="IPR050315">
    <property type="entry name" value="FAD-oxidoreductase_2"/>
</dbReference>